<protein>
    <submittedName>
        <fullName evidence="2">Uncharacterized protein</fullName>
    </submittedName>
</protein>
<feature type="compositionally biased region" description="Basic and acidic residues" evidence="1">
    <location>
        <begin position="353"/>
        <end position="363"/>
    </location>
</feature>
<reference evidence="2 3" key="1">
    <citation type="submission" date="2024-02" db="EMBL/GenBank/DDBJ databases">
        <title>Marinospirillum sp. MEB 164 isolated from Lonar lake sediment.</title>
        <authorList>
            <person name="Joshi A."/>
            <person name="Thite S."/>
        </authorList>
    </citation>
    <scope>NUCLEOTIDE SEQUENCE [LARGE SCALE GENOMIC DNA]</scope>
    <source>
        <strain evidence="2 3">MEB164</strain>
    </source>
</reference>
<accession>A0ABW8Q0W9</accession>
<dbReference type="EMBL" id="JBANFI010000013">
    <property type="protein sequence ID" value="MFK7161856.1"/>
    <property type="molecule type" value="Genomic_DNA"/>
</dbReference>
<sequence>MIEVFERPNNQRYWVVRAQGGDYIDHFRQAGTVAIGHLDKLSPPHTHPQPYFPLMSPLLSQIGALERRKREEGWKARTHRRYGQIRVFIAEMAVGDLVVSVDSGYLMVGRIVGHPRIDNNPVRVIRDQETGDFTEMPFSLRRPVKWGPKIRRKHLPTAMKRSISARQTVFNIDPYWATLYHMLYPIFTSEGKIFFSTRINQSDAISNYSVSQLFSILTDLEVLTRSLEVTETPEQIRFERLFDQILREDGFKLATTAEFMSPGSVWSYLGVDDDTGRKIILGSLLFGALFGVKIGPLEVDGVIHKELREKILDQFVQRLDYHNAESVKERLELTLPEFNTEPLEDDEHDETEDPRRLALLKET</sequence>
<gene>
    <name evidence="2" type="ORF">V6U78_12500</name>
</gene>
<dbReference type="RefSeq" id="WP_405341493.1">
    <property type="nucleotide sequence ID" value="NZ_JBANFI010000013.1"/>
</dbReference>
<proteinExistence type="predicted"/>
<evidence type="ECO:0000313" key="2">
    <source>
        <dbReference type="EMBL" id="MFK7161856.1"/>
    </source>
</evidence>
<feature type="compositionally biased region" description="Acidic residues" evidence="1">
    <location>
        <begin position="342"/>
        <end position="352"/>
    </location>
</feature>
<dbReference type="Proteomes" id="UP001621714">
    <property type="component" value="Unassembled WGS sequence"/>
</dbReference>
<name>A0ABW8Q0W9_9GAMM</name>
<comment type="caution">
    <text evidence="2">The sequence shown here is derived from an EMBL/GenBank/DDBJ whole genome shotgun (WGS) entry which is preliminary data.</text>
</comment>
<feature type="region of interest" description="Disordered" evidence="1">
    <location>
        <begin position="339"/>
        <end position="363"/>
    </location>
</feature>
<evidence type="ECO:0000313" key="3">
    <source>
        <dbReference type="Proteomes" id="UP001621714"/>
    </source>
</evidence>
<keyword evidence="3" id="KW-1185">Reference proteome</keyword>
<organism evidence="2 3">
    <name type="scientific">Marinospirillum alkalitolerans</name>
    <dbReference type="NCBI Taxonomy" id="3123374"/>
    <lineage>
        <taxon>Bacteria</taxon>
        <taxon>Pseudomonadati</taxon>
        <taxon>Pseudomonadota</taxon>
        <taxon>Gammaproteobacteria</taxon>
        <taxon>Oceanospirillales</taxon>
        <taxon>Oceanospirillaceae</taxon>
        <taxon>Marinospirillum</taxon>
    </lineage>
</organism>
<evidence type="ECO:0000256" key="1">
    <source>
        <dbReference type="SAM" id="MobiDB-lite"/>
    </source>
</evidence>